<feature type="non-terminal residue" evidence="1">
    <location>
        <position position="100"/>
    </location>
</feature>
<gene>
    <name evidence="1" type="ORF">MGAL_10B068911</name>
</gene>
<dbReference type="OrthoDB" id="166212at2759"/>
<proteinExistence type="predicted"/>
<sequence>VNSSKDEGRRTILDDWDAATKHKQTELTEADLNPQFVHVQTITKGQTFVPPYPTDEYMQDRLVTQMNWESYKDILINNIVEESKGHNHDRYSYKCPGIKL</sequence>
<name>A0A8B6D428_MYTGA</name>
<organism evidence="1 2">
    <name type="scientific">Mytilus galloprovincialis</name>
    <name type="common">Mediterranean mussel</name>
    <dbReference type="NCBI Taxonomy" id="29158"/>
    <lineage>
        <taxon>Eukaryota</taxon>
        <taxon>Metazoa</taxon>
        <taxon>Spiralia</taxon>
        <taxon>Lophotrochozoa</taxon>
        <taxon>Mollusca</taxon>
        <taxon>Bivalvia</taxon>
        <taxon>Autobranchia</taxon>
        <taxon>Pteriomorphia</taxon>
        <taxon>Mytilida</taxon>
        <taxon>Mytiloidea</taxon>
        <taxon>Mytilidae</taxon>
        <taxon>Mytilinae</taxon>
        <taxon>Mytilus</taxon>
    </lineage>
</organism>
<dbReference type="EMBL" id="UYJE01002724">
    <property type="protein sequence ID" value="VDI13111.1"/>
    <property type="molecule type" value="Genomic_DNA"/>
</dbReference>
<dbReference type="AlphaFoldDB" id="A0A8B6D428"/>
<reference evidence="1" key="1">
    <citation type="submission" date="2018-11" db="EMBL/GenBank/DDBJ databases">
        <authorList>
            <person name="Alioto T."/>
            <person name="Alioto T."/>
        </authorList>
    </citation>
    <scope>NUCLEOTIDE SEQUENCE</scope>
</reference>
<keyword evidence="2" id="KW-1185">Reference proteome</keyword>
<dbReference type="Proteomes" id="UP000596742">
    <property type="component" value="Unassembled WGS sequence"/>
</dbReference>
<accession>A0A8B6D428</accession>
<protein>
    <submittedName>
        <fullName evidence="1">Uncharacterized protein</fullName>
    </submittedName>
</protein>
<comment type="caution">
    <text evidence="1">The sequence shown here is derived from an EMBL/GenBank/DDBJ whole genome shotgun (WGS) entry which is preliminary data.</text>
</comment>
<evidence type="ECO:0000313" key="2">
    <source>
        <dbReference type="Proteomes" id="UP000596742"/>
    </source>
</evidence>
<evidence type="ECO:0000313" key="1">
    <source>
        <dbReference type="EMBL" id="VDI13111.1"/>
    </source>
</evidence>